<dbReference type="Gene3D" id="4.10.1000.30">
    <property type="match status" value="1"/>
</dbReference>
<dbReference type="GO" id="GO:0043488">
    <property type="term" value="P:regulation of mRNA stability"/>
    <property type="evidence" value="ECO:0007669"/>
    <property type="project" value="InterPro"/>
</dbReference>
<dbReference type="InterPro" id="IPR043094">
    <property type="entry name" value="Nab2/ZC3H14_N_sf"/>
</dbReference>
<dbReference type="Gene3D" id="4.10.1000.40">
    <property type="match status" value="1"/>
</dbReference>
<evidence type="ECO:0000313" key="9">
    <source>
        <dbReference type="EMBL" id="GAA96905.1"/>
    </source>
</evidence>
<dbReference type="PANTHER" id="PTHR14738:SF29">
    <property type="entry name" value="ZINC FINGER CCCH DOMAIN-CONTAINING PROTEIN 14"/>
    <property type="match status" value="1"/>
</dbReference>
<dbReference type="Pfam" id="PF14608">
    <property type="entry name" value="zf-CCCH_2"/>
    <property type="match status" value="3"/>
</dbReference>
<dbReference type="Gene3D" id="1.10.340.40">
    <property type="entry name" value="Nuclear abundant poly(A) RNA-bind protein 2, N-terminal domain"/>
    <property type="match status" value="1"/>
</dbReference>
<feature type="region of interest" description="Disordered" evidence="8">
    <location>
        <begin position="89"/>
        <end position="213"/>
    </location>
</feature>
<reference evidence="9 10" key="1">
    <citation type="journal article" date="2011" name="J. Gen. Appl. Microbiol.">
        <title>Draft genome sequencing of the enigmatic basidiomycete Mixia osmundae.</title>
        <authorList>
            <person name="Nishida H."/>
            <person name="Nagatsuka Y."/>
            <person name="Sugiyama J."/>
        </authorList>
    </citation>
    <scope>NUCLEOTIDE SEQUENCE [LARGE SCALE GENOMIC DNA]</scope>
    <source>
        <strain evidence="10">CBS 9802 / IAM 14324 / JCM 22182 / KY 12970</strain>
    </source>
</reference>
<evidence type="ECO:0000256" key="6">
    <source>
        <dbReference type="ARBA" id="ARBA00022833"/>
    </source>
</evidence>
<dbReference type="eggNOG" id="KOG3702">
    <property type="taxonomic scope" value="Eukaryota"/>
</dbReference>
<dbReference type="OrthoDB" id="438553at2759"/>
<dbReference type="OMA" id="CPYAHQS"/>
<evidence type="ECO:0000256" key="8">
    <source>
        <dbReference type="SAM" id="MobiDB-lite"/>
    </source>
</evidence>
<name>G7E245_MIXOS</name>
<dbReference type="InterPro" id="IPR040366">
    <property type="entry name" value="Nab2/ZC3H14"/>
</dbReference>
<feature type="compositionally biased region" description="Polar residues" evidence="8">
    <location>
        <begin position="108"/>
        <end position="117"/>
    </location>
</feature>
<keyword evidence="10" id="KW-1185">Reference proteome</keyword>
<keyword evidence="5" id="KW-0863">Zinc-finger</keyword>
<keyword evidence="6" id="KW-0862">Zinc</keyword>
<evidence type="ECO:0000313" key="10">
    <source>
        <dbReference type="Proteomes" id="UP000009131"/>
    </source>
</evidence>
<dbReference type="GO" id="GO:0008143">
    <property type="term" value="F:poly(A) binding"/>
    <property type="evidence" value="ECO:0007669"/>
    <property type="project" value="InterPro"/>
</dbReference>
<keyword evidence="4" id="KW-0677">Repeat</keyword>
<feature type="region of interest" description="Disordered" evidence="8">
    <location>
        <begin position="473"/>
        <end position="496"/>
    </location>
</feature>
<reference evidence="9 10" key="2">
    <citation type="journal article" date="2012" name="Open Biol.">
        <title>Characteristics of nucleosomes and linker DNA regions on the genome of the basidiomycete Mixia osmundae revealed by mono- and dinucleosome mapping.</title>
        <authorList>
            <person name="Nishida H."/>
            <person name="Kondo S."/>
            <person name="Matsumoto T."/>
            <person name="Suzuki Y."/>
            <person name="Yoshikawa H."/>
            <person name="Taylor T.D."/>
            <person name="Sugiyama J."/>
        </authorList>
    </citation>
    <scope>NUCLEOTIDE SEQUENCE [LARGE SCALE GENOMIC DNA]</scope>
    <source>
        <strain evidence="10">CBS 9802 / IAM 14324 / JCM 22182 / KY 12970</strain>
    </source>
</reference>
<dbReference type="GO" id="GO:0005634">
    <property type="term" value="C:nucleus"/>
    <property type="evidence" value="ECO:0007669"/>
    <property type="project" value="UniProtKB-SubCell"/>
</dbReference>
<dbReference type="EMBL" id="BABT02000110">
    <property type="protein sequence ID" value="GAA96905.1"/>
    <property type="molecule type" value="Genomic_DNA"/>
</dbReference>
<dbReference type="AlphaFoldDB" id="G7E245"/>
<organism evidence="9 10">
    <name type="scientific">Mixia osmundae (strain CBS 9802 / IAM 14324 / JCM 22182 / KY 12970)</name>
    <dbReference type="NCBI Taxonomy" id="764103"/>
    <lineage>
        <taxon>Eukaryota</taxon>
        <taxon>Fungi</taxon>
        <taxon>Dikarya</taxon>
        <taxon>Basidiomycota</taxon>
        <taxon>Pucciniomycotina</taxon>
        <taxon>Mixiomycetes</taxon>
        <taxon>Mixiales</taxon>
        <taxon>Mixiaceae</taxon>
        <taxon>Mixia</taxon>
    </lineage>
</organism>
<dbReference type="GO" id="GO:0005737">
    <property type="term" value="C:cytoplasm"/>
    <property type="evidence" value="ECO:0007669"/>
    <property type="project" value="TreeGrafter"/>
</dbReference>
<evidence type="ECO:0008006" key="11">
    <source>
        <dbReference type="Google" id="ProtNLM"/>
    </source>
</evidence>
<evidence type="ECO:0000256" key="4">
    <source>
        <dbReference type="ARBA" id="ARBA00022737"/>
    </source>
</evidence>
<evidence type="ECO:0000256" key="7">
    <source>
        <dbReference type="ARBA" id="ARBA00023242"/>
    </source>
</evidence>
<dbReference type="RefSeq" id="XP_014565352.1">
    <property type="nucleotide sequence ID" value="XM_014709866.1"/>
</dbReference>
<sequence length="496" mass="53417">MSDVIVGSEAGNKLQATIQRRLISDGYAVEGDEVMAEYVLVMLANKKSADQINAELSELIGAADFKPDFTTWLFTVAFPGSARQAAAVVPPPDSSQMPALAGGALSNEPASGGTSRILTLEEDRGHRSDYAHRRPVHRRSHSPQGRGDPTRRRNGNGVFGAAMGDLSRGDRSGGPDRRRDDDRRRGDRPYGRRDDSGAARRYDGDGPFDGRRYPAGEAALANRLGPHPPPNEVQMQDVSNGMPPAFGTPLAGMPMNGFAYPQGAFPSYGIAPGFMYPGMPHLQRTLPPLPTRPAKEDICKFGTKCKDAFCRFSHPSPAATLESGLVLSTENCEHQADCTDKDCPKRHISSAQKNPELVQASAIAYLSKAPSAPQYPPPSSFGPSHKQGAPCKFGAKCTRPGCYFVHPWDHAGAQQTTCRFGADCTRADCKFAHPPGRARKTPNLSQTFGAASITADAPSEQEKTAMSERMKRFGMPIDGEPEKILPNAPKEESSEA</sequence>
<protein>
    <recommendedName>
        <fullName evidence="11">C3H1-type domain-containing protein</fullName>
    </recommendedName>
</protein>
<feature type="compositionally biased region" description="Basic and acidic residues" evidence="8">
    <location>
        <begin position="119"/>
        <end position="132"/>
    </location>
</feature>
<feature type="compositionally biased region" description="Basic and acidic residues" evidence="8">
    <location>
        <begin position="167"/>
        <end position="213"/>
    </location>
</feature>
<evidence type="ECO:0000256" key="3">
    <source>
        <dbReference type="ARBA" id="ARBA00022723"/>
    </source>
</evidence>
<comment type="subcellular location">
    <subcellularLocation>
        <location evidence="1">Nucleus</location>
    </subcellularLocation>
</comment>
<dbReference type="PANTHER" id="PTHR14738">
    <property type="entry name" value="ZINC FINGER CCCH DOMAIN-CONTAINING PROTEIN 14"/>
    <property type="match status" value="1"/>
</dbReference>
<evidence type="ECO:0000256" key="2">
    <source>
        <dbReference type="ARBA" id="ARBA00008423"/>
    </source>
</evidence>
<evidence type="ECO:0000256" key="1">
    <source>
        <dbReference type="ARBA" id="ARBA00004123"/>
    </source>
</evidence>
<gene>
    <name evidence="9" type="primary">Mo03579</name>
    <name evidence="9" type="ORF">E5Q_03579</name>
</gene>
<keyword evidence="3" id="KW-0479">Metal-binding</keyword>
<keyword evidence="7" id="KW-0539">Nucleus</keyword>
<comment type="caution">
    <text evidence="9">The sequence shown here is derived from an EMBL/GenBank/DDBJ whole genome shotgun (WGS) entry which is preliminary data.</text>
</comment>
<dbReference type="Proteomes" id="UP000009131">
    <property type="component" value="Unassembled WGS sequence"/>
</dbReference>
<accession>G7E245</accession>
<comment type="similarity">
    <text evidence="2">Belongs to the ZC3H14 family.</text>
</comment>
<dbReference type="STRING" id="764103.G7E245"/>
<dbReference type="InParanoid" id="G7E245"/>
<dbReference type="HOGENOM" id="CLU_031482_1_0_1"/>
<evidence type="ECO:0000256" key="5">
    <source>
        <dbReference type="ARBA" id="ARBA00022771"/>
    </source>
</evidence>
<dbReference type="GO" id="GO:0008270">
    <property type="term" value="F:zinc ion binding"/>
    <property type="evidence" value="ECO:0007669"/>
    <property type="project" value="UniProtKB-KW"/>
</dbReference>
<proteinExistence type="inferred from homology"/>